<dbReference type="AlphaFoldDB" id="A0A4Q9DI86"/>
<dbReference type="PROSITE" id="PS50109">
    <property type="entry name" value="HIS_KIN"/>
    <property type="match status" value="1"/>
</dbReference>
<evidence type="ECO:0000259" key="10">
    <source>
        <dbReference type="PROSITE" id="PS50112"/>
    </source>
</evidence>
<organism evidence="11 12">
    <name type="scientific">Paenibacillus thalictri</name>
    <dbReference type="NCBI Taxonomy" id="2527873"/>
    <lineage>
        <taxon>Bacteria</taxon>
        <taxon>Bacillati</taxon>
        <taxon>Bacillota</taxon>
        <taxon>Bacilli</taxon>
        <taxon>Bacillales</taxon>
        <taxon>Paenibacillaceae</taxon>
        <taxon>Paenibacillus</taxon>
    </lineage>
</organism>
<keyword evidence="12" id="KW-1185">Reference proteome</keyword>
<keyword evidence="8" id="KW-0902">Two-component regulatory system</keyword>
<dbReference type="InterPro" id="IPR035965">
    <property type="entry name" value="PAS-like_dom_sf"/>
</dbReference>
<evidence type="ECO:0000259" key="9">
    <source>
        <dbReference type="PROSITE" id="PS50109"/>
    </source>
</evidence>
<dbReference type="Pfam" id="PF00512">
    <property type="entry name" value="HisKA"/>
    <property type="match status" value="1"/>
</dbReference>
<dbReference type="PANTHER" id="PTHR43065:SF10">
    <property type="entry name" value="PEROXIDE STRESS-ACTIVATED HISTIDINE KINASE MAK3"/>
    <property type="match status" value="1"/>
</dbReference>
<dbReference type="SMART" id="SM00388">
    <property type="entry name" value="HisKA"/>
    <property type="match status" value="1"/>
</dbReference>
<protein>
    <recommendedName>
        <fullName evidence="2">histidine kinase</fullName>
        <ecNumber evidence="2">2.7.13.3</ecNumber>
    </recommendedName>
</protein>
<dbReference type="InterPro" id="IPR005467">
    <property type="entry name" value="His_kinase_dom"/>
</dbReference>
<dbReference type="Pfam" id="PF13426">
    <property type="entry name" value="PAS_9"/>
    <property type="match status" value="2"/>
</dbReference>
<keyword evidence="4" id="KW-0808">Transferase</keyword>
<evidence type="ECO:0000313" key="11">
    <source>
        <dbReference type="EMBL" id="TBL72733.1"/>
    </source>
</evidence>
<dbReference type="Gene3D" id="3.30.565.10">
    <property type="entry name" value="Histidine kinase-like ATPase, C-terminal domain"/>
    <property type="match status" value="1"/>
</dbReference>
<dbReference type="SUPFAM" id="SSF47384">
    <property type="entry name" value="Homodimeric domain of signal transducing histidine kinase"/>
    <property type="match status" value="1"/>
</dbReference>
<comment type="caution">
    <text evidence="11">The sequence shown here is derived from an EMBL/GenBank/DDBJ whole genome shotgun (WGS) entry which is preliminary data.</text>
</comment>
<evidence type="ECO:0000256" key="1">
    <source>
        <dbReference type="ARBA" id="ARBA00000085"/>
    </source>
</evidence>
<dbReference type="EMBL" id="SIRE01000023">
    <property type="protein sequence ID" value="TBL72733.1"/>
    <property type="molecule type" value="Genomic_DNA"/>
</dbReference>
<dbReference type="OrthoDB" id="9815750at2"/>
<comment type="catalytic activity">
    <reaction evidence="1">
        <text>ATP + protein L-histidine = ADP + protein N-phospho-L-histidine.</text>
        <dbReference type="EC" id="2.7.13.3"/>
    </reaction>
</comment>
<reference evidence="11 12" key="1">
    <citation type="submission" date="2019-02" db="EMBL/GenBank/DDBJ databases">
        <title>Paenibacillus sp. nov., isolated from surface-sterilized tissue of Thalictrum simplex L.</title>
        <authorList>
            <person name="Tuo L."/>
        </authorList>
    </citation>
    <scope>NUCLEOTIDE SEQUENCE [LARGE SCALE GENOMIC DNA]</scope>
    <source>
        <strain evidence="11 12">N2SHLJ1</strain>
    </source>
</reference>
<dbReference type="InterPro" id="IPR003661">
    <property type="entry name" value="HisK_dim/P_dom"/>
</dbReference>
<dbReference type="SUPFAM" id="SSF55785">
    <property type="entry name" value="PYP-like sensor domain (PAS domain)"/>
    <property type="match status" value="1"/>
</dbReference>
<evidence type="ECO:0000256" key="6">
    <source>
        <dbReference type="ARBA" id="ARBA00022777"/>
    </source>
</evidence>
<dbReference type="Gene3D" id="3.30.450.20">
    <property type="entry name" value="PAS domain"/>
    <property type="match status" value="2"/>
</dbReference>
<evidence type="ECO:0000256" key="2">
    <source>
        <dbReference type="ARBA" id="ARBA00012438"/>
    </source>
</evidence>
<dbReference type="InterPro" id="IPR036097">
    <property type="entry name" value="HisK_dim/P_sf"/>
</dbReference>
<dbReference type="SUPFAM" id="SSF55874">
    <property type="entry name" value="ATPase domain of HSP90 chaperone/DNA topoisomerase II/histidine kinase"/>
    <property type="match status" value="1"/>
</dbReference>
<evidence type="ECO:0000256" key="5">
    <source>
        <dbReference type="ARBA" id="ARBA00022741"/>
    </source>
</evidence>
<gene>
    <name evidence="11" type="ORF">EYB31_28035</name>
</gene>
<name>A0A4Q9DI86_9BACL</name>
<dbReference type="SMART" id="SM00387">
    <property type="entry name" value="HATPase_c"/>
    <property type="match status" value="1"/>
</dbReference>
<keyword evidence="6" id="KW-0418">Kinase</keyword>
<dbReference type="Gene3D" id="1.10.287.130">
    <property type="match status" value="1"/>
</dbReference>
<dbReference type="Proteomes" id="UP000293142">
    <property type="component" value="Unassembled WGS sequence"/>
</dbReference>
<dbReference type="CDD" id="cd00082">
    <property type="entry name" value="HisKA"/>
    <property type="match status" value="1"/>
</dbReference>
<evidence type="ECO:0000256" key="7">
    <source>
        <dbReference type="ARBA" id="ARBA00022840"/>
    </source>
</evidence>
<evidence type="ECO:0000256" key="4">
    <source>
        <dbReference type="ARBA" id="ARBA00022679"/>
    </source>
</evidence>
<accession>A0A4Q9DI86</accession>
<keyword evidence="5" id="KW-0547">Nucleotide-binding</keyword>
<dbReference type="InterPro" id="IPR000014">
    <property type="entry name" value="PAS"/>
</dbReference>
<dbReference type="InterPro" id="IPR036890">
    <property type="entry name" value="HATPase_C_sf"/>
</dbReference>
<dbReference type="GO" id="GO:0000155">
    <property type="term" value="F:phosphorelay sensor kinase activity"/>
    <property type="evidence" value="ECO:0007669"/>
    <property type="project" value="InterPro"/>
</dbReference>
<dbReference type="EC" id="2.7.13.3" evidence="2"/>
<proteinExistence type="predicted"/>
<keyword evidence="7" id="KW-0067">ATP-binding</keyword>
<dbReference type="InterPro" id="IPR004358">
    <property type="entry name" value="Sig_transdc_His_kin-like_C"/>
</dbReference>
<dbReference type="PROSITE" id="PS50112">
    <property type="entry name" value="PAS"/>
    <property type="match status" value="1"/>
</dbReference>
<evidence type="ECO:0000313" key="12">
    <source>
        <dbReference type="Proteomes" id="UP000293142"/>
    </source>
</evidence>
<dbReference type="PRINTS" id="PR00344">
    <property type="entry name" value="BCTRLSENSOR"/>
</dbReference>
<keyword evidence="3" id="KW-0597">Phosphoprotein</keyword>
<dbReference type="InterPro" id="IPR003594">
    <property type="entry name" value="HATPase_dom"/>
</dbReference>
<feature type="domain" description="Histidine kinase" evidence="9">
    <location>
        <begin position="258"/>
        <end position="467"/>
    </location>
</feature>
<dbReference type="PANTHER" id="PTHR43065">
    <property type="entry name" value="SENSOR HISTIDINE KINASE"/>
    <property type="match status" value="1"/>
</dbReference>
<dbReference type="GO" id="GO:0005524">
    <property type="term" value="F:ATP binding"/>
    <property type="evidence" value="ECO:0007669"/>
    <property type="project" value="UniProtKB-KW"/>
</dbReference>
<dbReference type="Pfam" id="PF02518">
    <property type="entry name" value="HATPase_c"/>
    <property type="match status" value="1"/>
</dbReference>
<feature type="domain" description="PAS" evidence="10">
    <location>
        <begin position="2"/>
        <end position="48"/>
    </location>
</feature>
<evidence type="ECO:0000256" key="8">
    <source>
        <dbReference type="ARBA" id="ARBA00023012"/>
    </source>
</evidence>
<sequence>MSLDAFRTYIERNSHNSVLIVDQTQRILYSNNVFHTLTGYSGQVVSGQPLGRLLALDKPLELWRFIDSNEASDDGYCHASVQCSSGETLSCPCAALKIEVDGLIYFLITLRTSPSSQDISLIRQFGSMFIKDVNLGVLLINKDFQLTDISDVACRLLGFSKYDVLYRSMDEIFAYVPSEHRLVQRTILDGMVDRNRALSWTNNQERYELLLDSNVLKDTSGSIVGAYVMFKDVTNLRSLEQQVQRSDRLAMIGQIAAGTAHEIRNPLTSIKGFLQVLRRTFEIQGMHKETEYTEVMLAEINRINELVSEFLLLSKPKHVSYVEVDVPNVLREIMPIIYNEAILHGVTVHYEASGSLPKVIADAELLKQVFLNIGKNGIEAMVDGGHLTVTERVDLEERRVHIDIHDTGPGIPLFVIDKIFDPFFTTKAEGTGLGLSVCQRIIHDMGGSIRVSAKGFGTTFTVSIPFP</sequence>
<dbReference type="CDD" id="cd00130">
    <property type="entry name" value="PAS"/>
    <property type="match status" value="1"/>
</dbReference>
<evidence type="ECO:0000256" key="3">
    <source>
        <dbReference type="ARBA" id="ARBA00022553"/>
    </source>
</evidence>
<dbReference type="SMART" id="SM00091">
    <property type="entry name" value="PAS"/>
    <property type="match status" value="2"/>
</dbReference>